<dbReference type="GO" id="GO:0005737">
    <property type="term" value="C:cytoplasm"/>
    <property type="evidence" value="ECO:0007669"/>
    <property type="project" value="UniProtKB-SubCell"/>
</dbReference>
<protein>
    <recommendedName>
        <fullName evidence="7">Dynamin stalk domain-containing protein</fullName>
    </recommendedName>
</protein>
<reference evidence="5" key="1">
    <citation type="journal article" date="2012" name="Nature">
        <title>The tomato genome sequence provides insights into fleshy fruit evolution.</title>
        <authorList>
            <consortium name="Tomato Genome Consortium"/>
        </authorList>
    </citation>
    <scope>NUCLEOTIDE SEQUENCE [LARGE SCALE GENOMIC DNA]</scope>
    <source>
        <strain evidence="5">cv. Heinz 1706</strain>
    </source>
</reference>
<accession>K4D7Q3</accession>
<evidence type="ECO:0008006" key="7">
    <source>
        <dbReference type="Google" id="ProtNLM"/>
    </source>
</evidence>
<keyword evidence="3" id="KW-0853">WD repeat</keyword>
<dbReference type="Proteomes" id="UP000004994">
    <property type="component" value="Chromosome 11"/>
</dbReference>
<dbReference type="GO" id="GO:0031087">
    <property type="term" value="P:deadenylation-independent decapping of nuclear-transcribed mRNA"/>
    <property type="evidence" value="ECO:0007669"/>
    <property type="project" value="InterPro"/>
</dbReference>
<dbReference type="InterPro" id="IPR045152">
    <property type="entry name" value="EDC4-like"/>
</dbReference>
<dbReference type="EnsemblPlants" id="Solyc11g032180.1.1">
    <property type="protein sequence ID" value="Solyc11g032180.1.1"/>
    <property type="gene ID" value="Solyc11g032180.1"/>
</dbReference>
<dbReference type="PhylomeDB" id="K4D7Q3"/>
<dbReference type="HOGENOM" id="CLU_2417438_0_0_1"/>
<evidence type="ECO:0000256" key="1">
    <source>
        <dbReference type="ARBA" id="ARBA00004496"/>
    </source>
</evidence>
<proteinExistence type="predicted"/>
<evidence type="ECO:0000256" key="2">
    <source>
        <dbReference type="ARBA" id="ARBA00022490"/>
    </source>
</evidence>
<evidence type="ECO:0000256" key="3">
    <source>
        <dbReference type="ARBA" id="ARBA00022574"/>
    </source>
</evidence>
<sequence>MVQKGVGDKELNTLEKAVKSKLEEILKSTLEVLVIPAFEMLCKAIFEQVNSTFQKGIAYHTVFVQKQFEFVHSPLVFALRFHQFNIDNDTRH</sequence>
<dbReference type="PANTHER" id="PTHR15598:SF5">
    <property type="entry name" value="ENHANCER OF MRNA-DECAPPING PROTEIN 4"/>
    <property type="match status" value="1"/>
</dbReference>
<keyword evidence="6" id="KW-1185">Reference proteome</keyword>
<keyword evidence="4" id="KW-0677">Repeat</keyword>
<evidence type="ECO:0000256" key="4">
    <source>
        <dbReference type="ARBA" id="ARBA00022737"/>
    </source>
</evidence>
<dbReference type="Gramene" id="Solyc11g032180.1.1">
    <property type="protein sequence ID" value="Solyc11g032180.1.1"/>
    <property type="gene ID" value="Solyc11g032180.1"/>
</dbReference>
<dbReference type="InParanoid" id="K4D7Q3"/>
<name>K4D7Q3_SOLLC</name>
<dbReference type="PaxDb" id="4081-Solyc11g032180.1.1"/>
<dbReference type="STRING" id="4081.K4D7Q3"/>
<keyword evidence="2" id="KW-0963">Cytoplasm</keyword>
<dbReference type="AlphaFoldDB" id="K4D7Q3"/>
<comment type="subcellular location">
    <subcellularLocation>
        <location evidence="1">Cytoplasm</location>
    </subcellularLocation>
</comment>
<dbReference type="PANTHER" id="PTHR15598">
    <property type="entry name" value="ENHANCER OF MRNA-DECAPPING PROTEIN 4"/>
    <property type="match status" value="1"/>
</dbReference>
<dbReference type="eggNOG" id="KOG1916">
    <property type="taxonomic scope" value="Eukaryota"/>
</dbReference>
<organism evidence="5">
    <name type="scientific">Solanum lycopersicum</name>
    <name type="common">Tomato</name>
    <name type="synonym">Lycopersicon esculentum</name>
    <dbReference type="NCBI Taxonomy" id="4081"/>
    <lineage>
        <taxon>Eukaryota</taxon>
        <taxon>Viridiplantae</taxon>
        <taxon>Streptophyta</taxon>
        <taxon>Embryophyta</taxon>
        <taxon>Tracheophyta</taxon>
        <taxon>Spermatophyta</taxon>
        <taxon>Magnoliopsida</taxon>
        <taxon>eudicotyledons</taxon>
        <taxon>Gunneridae</taxon>
        <taxon>Pentapetalae</taxon>
        <taxon>asterids</taxon>
        <taxon>lamiids</taxon>
        <taxon>Solanales</taxon>
        <taxon>Solanaceae</taxon>
        <taxon>Solanoideae</taxon>
        <taxon>Solaneae</taxon>
        <taxon>Solanum</taxon>
        <taxon>Solanum subgen. Lycopersicon</taxon>
    </lineage>
</organism>
<evidence type="ECO:0000313" key="6">
    <source>
        <dbReference type="Proteomes" id="UP000004994"/>
    </source>
</evidence>
<reference evidence="5" key="2">
    <citation type="submission" date="2015-06" db="UniProtKB">
        <authorList>
            <consortium name="EnsemblPlants"/>
        </authorList>
    </citation>
    <scope>IDENTIFICATION</scope>
    <source>
        <strain evidence="5">cv. Heinz 1706</strain>
    </source>
</reference>
<evidence type="ECO:0000313" key="5">
    <source>
        <dbReference type="EnsemblPlants" id="Solyc11g032180.1.1"/>
    </source>
</evidence>